<organism evidence="7 8">
    <name type="scientific">Arthrobacter cryoconiti</name>
    <dbReference type="NCBI Taxonomy" id="748907"/>
    <lineage>
        <taxon>Bacteria</taxon>
        <taxon>Bacillati</taxon>
        <taxon>Actinomycetota</taxon>
        <taxon>Actinomycetes</taxon>
        <taxon>Micrococcales</taxon>
        <taxon>Micrococcaceae</taxon>
        <taxon>Arthrobacter</taxon>
    </lineage>
</organism>
<evidence type="ECO:0000259" key="6">
    <source>
        <dbReference type="PROSITE" id="PS50977"/>
    </source>
</evidence>
<dbReference type="RefSeq" id="WP_230065906.1">
    <property type="nucleotide sequence ID" value="NZ_BAABLL010000010.1"/>
</dbReference>
<dbReference type="Gene3D" id="1.10.357.10">
    <property type="entry name" value="Tetracycline Repressor, domain 2"/>
    <property type="match status" value="1"/>
</dbReference>
<evidence type="ECO:0000256" key="4">
    <source>
        <dbReference type="PROSITE-ProRule" id="PRU00335"/>
    </source>
</evidence>
<dbReference type="SUPFAM" id="SSF46689">
    <property type="entry name" value="Homeodomain-like"/>
    <property type="match status" value="1"/>
</dbReference>
<accession>A0ABV8R4U5</accession>
<evidence type="ECO:0000313" key="8">
    <source>
        <dbReference type="Proteomes" id="UP001595773"/>
    </source>
</evidence>
<evidence type="ECO:0000256" key="3">
    <source>
        <dbReference type="ARBA" id="ARBA00023163"/>
    </source>
</evidence>
<keyword evidence="8" id="KW-1185">Reference proteome</keyword>
<comment type="caution">
    <text evidence="7">The sequence shown here is derived from an EMBL/GenBank/DDBJ whole genome shotgun (WGS) entry which is preliminary data.</text>
</comment>
<dbReference type="Proteomes" id="UP001595773">
    <property type="component" value="Unassembled WGS sequence"/>
</dbReference>
<dbReference type="InterPro" id="IPR009057">
    <property type="entry name" value="Homeodomain-like_sf"/>
</dbReference>
<dbReference type="PROSITE" id="PS50977">
    <property type="entry name" value="HTH_TETR_2"/>
    <property type="match status" value="1"/>
</dbReference>
<proteinExistence type="predicted"/>
<feature type="region of interest" description="Disordered" evidence="5">
    <location>
        <begin position="1"/>
        <end position="20"/>
    </location>
</feature>
<sequence length="220" mass="23598">MDSAEVTMESMRKPEAGSLWRGTSLPARDAARREKLLAAGLELFGTVGYPATTVQGLCREAGVSSRSFYDCFQGREDVLRALYIQATEQMRSQVAGLSVNDSASVSDLLRRGVLAGVGGMLEDERLGRVCEIEAVGVSPGLESCRREQNAGIAAAIEDLLAESMRRGLIPFFDTTLVGLMVVGGMSEVLLAHLSMPEDQRRSGEELVVAMARVIGLMIAS</sequence>
<gene>
    <name evidence="7" type="ORF">ACFOW9_14780</name>
</gene>
<keyword evidence="1" id="KW-0805">Transcription regulation</keyword>
<dbReference type="InterPro" id="IPR001647">
    <property type="entry name" value="HTH_TetR"/>
</dbReference>
<keyword evidence="3" id="KW-0804">Transcription</keyword>
<dbReference type="InterPro" id="IPR050109">
    <property type="entry name" value="HTH-type_TetR-like_transc_reg"/>
</dbReference>
<reference evidence="8" key="1">
    <citation type="journal article" date="2019" name="Int. J. Syst. Evol. Microbiol.">
        <title>The Global Catalogue of Microorganisms (GCM) 10K type strain sequencing project: providing services to taxonomists for standard genome sequencing and annotation.</title>
        <authorList>
            <consortium name="The Broad Institute Genomics Platform"/>
            <consortium name="The Broad Institute Genome Sequencing Center for Infectious Disease"/>
            <person name="Wu L."/>
            <person name="Ma J."/>
        </authorList>
    </citation>
    <scope>NUCLEOTIDE SEQUENCE [LARGE SCALE GENOMIC DNA]</scope>
    <source>
        <strain evidence="8">CGMCC 1.10698</strain>
    </source>
</reference>
<evidence type="ECO:0000256" key="2">
    <source>
        <dbReference type="ARBA" id="ARBA00023125"/>
    </source>
</evidence>
<keyword evidence="2 4" id="KW-0238">DNA-binding</keyword>
<name>A0ABV8R4U5_9MICC</name>
<dbReference type="PANTHER" id="PTHR30055">
    <property type="entry name" value="HTH-TYPE TRANSCRIPTIONAL REGULATOR RUTR"/>
    <property type="match status" value="1"/>
</dbReference>
<feature type="domain" description="HTH tetR-type" evidence="6">
    <location>
        <begin position="30"/>
        <end position="90"/>
    </location>
</feature>
<protein>
    <submittedName>
        <fullName evidence="7">TetR/AcrR family transcriptional regulator</fullName>
    </submittedName>
</protein>
<dbReference type="Pfam" id="PF00440">
    <property type="entry name" value="TetR_N"/>
    <property type="match status" value="1"/>
</dbReference>
<evidence type="ECO:0000256" key="5">
    <source>
        <dbReference type="SAM" id="MobiDB-lite"/>
    </source>
</evidence>
<evidence type="ECO:0000313" key="7">
    <source>
        <dbReference type="EMBL" id="MFC4266872.1"/>
    </source>
</evidence>
<evidence type="ECO:0000256" key="1">
    <source>
        <dbReference type="ARBA" id="ARBA00023015"/>
    </source>
</evidence>
<feature type="DNA-binding region" description="H-T-H motif" evidence="4">
    <location>
        <begin position="53"/>
        <end position="72"/>
    </location>
</feature>
<dbReference type="PANTHER" id="PTHR30055:SF234">
    <property type="entry name" value="HTH-TYPE TRANSCRIPTIONAL REGULATOR BETI"/>
    <property type="match status" value="1"/>
</dbReference>
<dbReference type="EMBL" id="JBHSCQ010000022">
    <property type="protein sequence ID" value="MFC4266872.1"/>
    <property type="molecule type" value="Genomic_DNA"/>
</dbReference>